<evidence type="ECO:0000313" key="4">
    <source>
        <dbReference type="Proteomes" id="UP000050343"/>
    </source>
</evidence>
<accession>A0A1V9HHQ8</accession>
<sequence length="539" mass="61562">MDRGNTSRWLTIPLLLGALVLASCKQAEEPKVAEKKAPVKVILVEAQLPPKPVKPPLPPLFSDIERRTFQFFWDTTNEVNGLSPDRFPSRPFASIASVGFALTAYPIGIENGWVSRNQAIDRTLTTLKFFRDAPMGPQKTSRAGYKGFYYHFLDMQQGNRYDSWVELSSVDTALLMMGVLFTQSYYDGDDPREKEIRQIADTLYKRVDWRWLQQRAPLISMGWFPESGFINHDWMGYNEAMMLYILALGSPTHGVDPDAWTSWTRTYNNDWGVYQGQEYLSFGPLFGHQYSHVWIDFRDIQDQYMRERGIDYFLNSRRATLAQRDYAIDNPMKWKDYGENVWGLTASDGPQNTSQEYRGEQRQFRHYSSRGAGLRENFDDGTIAPTAAISSIVFAPEVVIPATQEMHKRYGDFLYSSYGFLDSFNPSFNYDIPIKTGRMVPDRGWVASDYIAIDQGPILTMIANYQDEFVWNVMKKNPYIRAGLERAGFTGGWLTPEGEPQPAPQKDEQKAAARALGMAESRAAAAQAQQDPSQRQKPE</sequence>
<reference evidence="3 4" key="2">
    <citation type="journal article" date="2017" name="Plant Pathol.">
        <title>Pathogenicity and virulence gene content of Xanthomonas strains infecting Araceae, formerly known as Xanthomonas axonopodis pv. dieffenbachiae.</title>
        <authorList>
            <person name="Constantin E.C."/>
            <person name="Haegeman A."/>
            <person name="Van Vaerenbergh J."/>
            <person name="Baeyen S."/>
            <person name="Van Malderghem C."/>
            <person name="Maes M."/>
            <person name="Cottyn B."/>
        </authorList>
    </citation>
    <scope>NUCLEOTIDE SEQUENCE [LARGE SCALE GENOMIC DNA]</scope>
    <source>
        <strain evidence="4">LMG9055</strain>
    </source>
</reference>
<reference evidence="3 4" key="1">
    <citation type="journal article" date="2016" name="Plant Pathol.">
        <title>Genetic characterization of strains named as Xanthomonas axonopodis pv. dieffenbachiae leads to a taxonomic revision of the X. axonopodis species complex.</title>
        <authorList>
            <person name="Constantin E.C."/>
            <person name="Cleenwerck I."/>
            <person name="Maes M."/>
            <person name="Baeyen S."/>
            <person name="Van Malderghem C."/>
            <person name="De Vos P."/>
            <person name="Cottyn B."/>
        </authorList>
    </citation>
    <scope>NUCLEOTIDE SEQUENCE [LARGE SCALE GENOMIC DNA]</scope>
    <source>
        <strain evidence="4">LMG9055</strain>
    </source>
</reference>
<dbReference type="PROSITE" id="PS51257">
    <property type="entry name" value="PROKAR_LIPOPROTEIN"/>
    <property type="match status" value="1"/>
</dbReference>
<name>A0A1V9HHQ8_9XANT</name>
<gene>
    <name evidence="3" type="ORF">IA54_003350</name>
</gene>
<organism evidence="3 4">
    <name type="scientific">Xanthomonas phaseoli pv. syngonii LMG 9055</name>
    <dbReference type="NCBI Taxonomy" id="1437878"/>
    <lineage>
        <taxon>Bacteria</taxon>
        <taxon>Pseudomonadati</taxon>
        <taxon>Pseudomonadota</taxon>
        <taxon>Gammaproteobacteria</taxon>
        <taxon>Lysobacterales</taxon>
        <taxon>Lysobacteraceae</taxon>
        <taxon>Xanthomonas</taxon>
    </lineage>
</organism>
<evidence type="ECO:0000313" key="3">
    <source>
        <dbReference type="EMBL" id="OQP82369.1"/>
    </source>
</evidence>
<evidence type="ECO:0000256" key="1">
    <source>
        <dbReference type="SAM" id="MobiDB-lite"/>
    </source>
</evidence>
<dbReference type="InterPro" id="IPR016883">
    <property type="entry name" value="UCP028431"/>
</dbReference>
<feature type="region of interest" description="Disordered" evidence="1">
    <location>
        <begin position="491"/>
        <end position="539"/>
    </location>
</feature>
<dbReference type="Gene3D" id="1.50.10.140">
    <property type="match status" value="1"/>
</dbReference>
<protein>
    <recommendedName>
        <fullName evidence="2">Glycoamylase-like domain-containing protein</fullName>
    </recommendedName>
</protein>
<dbReference type="Pfam" id="PF10091">
    <property type="entry name" value="Glycoamylase"/>
    <property type="match status" value="1"/>
</dbReference>
<evidence type="ECO:0000259" key="2">
    <source>
        <dbReference type="Pfam" id="PF10091"/>
    </source>
</evidence>
<dbReference type="EMBL" id="JPUO02000066">
    <property type="protein sequence ID" value="OQP82369.1"/>
    <property type="molecule type" value="Genomic_DNA"/>
</dbReference>
<comment type="caution">
    <text evidence="3">The sequence shown here is derived from an EMBL/GenBank/DDBJ whole genome shotgun (WGS) entry which is preliminary data.</text>
</comment>
<dbReference type="PIRSF" id="PIRSF028431">
    <property type="entry name" value="UCP028431"/>
    <property type="match status" value="1"/>
</dbReference>
<proteinExistence type="predicted"/>
<dbReference type="Proteomes" id="UP000050343">
    <property type="component" value="Unassembled WGS sequence"/>
</dbReference>
<dbReference type="InterPro" id="IPR019282">
    <property type="entry name" value="Glycoamylase-like_cons_dom"/>
</dbReference>
<feature type="domain" description="Glycoamylase-like" evidence="2">
    <location>
        <begin position="231"/>
        <end position="478"/>
    </location>
</feature>
<dbReference type="AlphaFoldDB" id="A0A1V9HHQ8"/>